<dbReference type="Pfam" id="PF02421">
    <property type="entry name" value="FeoB_N"/>
    <property type="match status" value="1"/>
</dbReference>
<evidence type="ECO:0000256" key="5">
    <source>
        <dbReference type="ARBA" id="ARBA00022496"/>
    </source>
</evidence>
<evidence type="ECO:0000256" key="3">
    <source>
        <dbReference type="ARBA" id="ARBA00022448"/>
    </source>
</evidence>
<dbReference type="GO" id="GO:0015093">
    <property type="term" value="F:ferrous iron transmembrane transporter activity"/>
    <property type="evidence" value="ECO:0007669"/>
    <property type="project" value="UniProtKB-UniRule"/>
</dbReference>
<reference evidence="21" key="2">
    <citation type="submission" date="2015-01" db="EMBL/GenBank/DDBJ databases">
        <title>Comparative genome analysis of Bacillus coagulans HM-08, Clostridium butyricum HM-68, Bacillus subtilis HM-66 and Bacillus paralicheniformis BL-09.</title>
        <authorList>
            <person name="Zhang H."/>
        </authorList>
    </citation>
    <scope>NUCLEOTIDE SEQUENCE [LARGE SCALE GENOMIC DNA]</scope>
    <source>
        <strain evidence="21">HM-08</strain>
    </source>
</reference>
<dbReference type="Proteomes" id="UP000070376">
    <property type="component" value="Unassembled WGS sequence"/>
</dbReference>
<dbReference type="Pfam" id="PF17910">
    <property type="entry name" value="FeoB_Cyto"/>
    <property type="match status" value="1"/>
</dbReference>
<dbReference type="PANTHER" id="PTHR43185:SF1">
    <property type="entry name" value="FE(2+) TRANSPORTER FEOB"/>
    <property type="match status" value="1"/>
</dbReference>
<sequence>MQVALFGNPNTGKTSLFNELTGSYEYVGNWTGVTVEKKVGQLKENAGVLIDLPGIYALNPLSKDEAVASRFLIEEDFTSVLNIVDASQLARNLHLTIQLMEYGKPVLIGLNMIDVAKSRGMKVNDRSLAEALGIPVVPIIARTGKGCKAISEQMQEKAVVPDFRIDYGDELEHAATYLMDRLPDFRSLNKRWLALQFLEGNEVIRQIPAFMNVKPELEDFCAGVERRLRAANPHTSIKQEMFKKRQQFIDRLMETAVEKTAAEKKTLTEKIDAVVTNKYLGVPIFLVMMYLVFCITFNWLGTPLSDWLDKFFSGPLTAWIEAGLKEAGATPFIRDLVLNGIVAGVGGVLVFVPQIFVLFFFISVIEDSGYMARVAMVMDRVMESVGLNGKAFIPLIIGFGCNVPGVMAARTIEQPKERLLTTLLTPLMSCSARLSVYSLFVAAFFRHHQALIVLSLYVLGIVVALLLAKVFSMVVKTEGSVFVIELPPYRVPNARSLYRSTWDKGKGFVRKAGTLIFGGTVAIWLISNAGPGGFNVPVDKSFMAILCGWIAPVFKPLGFGTWQAAAALLTGFMAKEVVVSTMNVLYFVPDGASLAGVISHAFTPLSAYSFMVFILLYIPCLSTVAIIHKETGSGKVTLFSIAYALVIAYLIAFLIYNIGRFIAF</sequence>
<dbReference type="RefSeq" id="WP_014098241.1">
    <property type="nucleotide sequence ID" value="NZ_CP010525.1"/>
</dbReference>
<dbReference type="GO" id="GO:0005886">
    <property type="term" value="C:plasma membrane"/>
    <property type="evidence" value="ECO:0007669"/>
    <property type="project" value="UniProtKB-SubCell"/>
</dbReference>
<dbReference type="CDD" id="cd01879">
    <property type="entry name" value="FeoB"/>
    <property type="match status" value="1"/>
</dbReference>
<accession>A0A0C5CNJ4</accession>
<dbReference type="InterPro" id="IPR041069">
    <property type="entry name" value="FeoB_Cyto"/>
</dbReference>
<dbReference type="NCBIfam" id="TIGR00437">
    <property type="entry name" value="feoB"/>
    <property type="match status" value="1"/>
</dbReference>
<dbReference type="Pfam" id="PF07670">
    <property type="entry name" value="Gate"/>
    <property type="match status" value="2"/>
</dbReference>
<evidence type="ECO:0000259" key="18">
    <source>
        <dbReference type="PROSITE" id="PS51711"/>
    </source>
</evidence>
<keyword evidence="6 17" id="KW-0812">Transmembrane</keyword>
<protein>
    <recommendedName>
        <fullName evidence="13 14">Ferrous iron transport protein B</fullName>
    </recommendedName>
</protein>
<evidence type="ECO:0000313" key="22">
    <source>
        <dbReference type="Proteomes" id="UP000070376"/>
    </source>
</evidence>
<evidence type="ECO:0000256" key="9">
    <source>
        <dbReference type="ARBA" id="ARBA00023004"/>
    </source>
</evidence>
<feature type="binding site" evidence="16">
    <location>
        <position position="18"/>
    </location>
    <ligand>
        <name>Mg(2+)</name>
        <dbReference type="ChEBI" id="CHEBI:18420"/>
        <label>2</label>
    </ligand>
</feature>
<evidence type="ECO:0000256" key="14">
    <source>
        <dbReference type="NCBIfam" id="TIGR00437"/>
    </source>
</evidence>
<dbReference type="InterPro" id="IPR003373">
    <property type="entry name" value="Fe2_transport_prot-B"/>
</dbReference>
<evidence type="ECO:0000313" key="21">
    <source>
        <dbReference type="Proteomes" id="UP000032024"/>
    </source>
</evidence>
<feature type="transmembrane region" description="Helical" evidence="17">
    <location>
        <begin position="542"/>
        <end position="572"/>
    </location>
</feature>
<dbReference type="Gene3D" id="1.10.287.1770">
    <property type="match status" value="1"/>
</dbReference>
<evidence type="ECO:0000256" key="10">
    <source>
        <dbReference type="ARBA" id="ARBA00023065"/>
    </source>
</evidence>
<feature type="transmembrane region" description="Helical" evidence="17">
    <location>
        <begin position="508"/>
        <end position="527"/>
    </location>
</feature>
<keyword evidence="7 15" id="KW-0547">Nucleotide-binding</keyword>
<evidence type="ECO:0000256" key="11">
    <source>
        <dbReference type="ARBA" id="ARBA00023134"/>
    </source>
</evidence>
<comment type="subcellular location">
    <subcellularLocation>
        <location evidence="2 17">Cell membrane</location>
        <topology evidence="2 17">Multi-pass membrane protein</topology>
    </subcellularLocation>
</comment>
<dbReference type="PANTHER" id="PTHR43185">
    <property type="entry name" value="FERROUS IRON TRANSPORT PROTEIN B"/>
    <property type="match status" value="1"/>
</dbReference>
<keyword evidence="12 17" id="KW-0472">Membrane</keyword>
<proteinExistence type="inferred from homology"/>
<dbReference type="EMBL" id="CP010525">
    <property type="protein sequence ID" value="AJO22937.1"/>
    <property type="molecule type" value="Genomic_DNA"/>
</dbReference>
<evidence type="ECO:0000256" key="2">
    <source>
        <dbReference type="ARBA" id="ARBA00004651"/>
    </source>
</evidence>
<dbReference type="InterPro" id="IPR027417">
    <property type="entry name" value="P-loop_NTPase"/>
</dbReference>
<feature type="transmembrane region" description="Helical" evidence="17">
    <location>
        <begin position="279"/>
        <end position="300"/>
    </location>
</feature>
<feature type="binding site" evidence="16">
    <location>
        <position position="21"/>
    </location>
    <ligand>
        <name>Mg(2+)</name>
        <dbReference type="ChEBI" id="CHEBI:18420"/>
        <label>2</label>
    </ligand>
</feature>
<comment type="similarity">
    <text evidence="17">Belongs to the TRAFAC class TrmE-Era-EngA-EngB-Septin-like GTPase superfamily. FeoB GTPase (TC 9.A.8) family.</text>
</comment>
<dbReference type="AlphaFoldDB" id="A0A0C5CNJ4"/>
<dbReference type="InterPro" id="IPR011640">
    <property type="entry name" value="Fe2_transport_prot_B_C"/>
</dbReference>
<feature type="binding site" evidence="15">
    <location>
        <begin position="111"/>
        <end position="114"/>
    </location>
    <ligand>
        <name>GTP</name>
        <dbReference type="ChEBI" id="CHEBI:37565"/>
        <label>1</label>
    </ligand>
</feature>
<dbReference type="InterPro" id="IPR030389">
    <property type="entry name" value="G_FEOB_dom"/>
</dbReference>
<keyword evidence="11 15" id="KW-0342">GTP-binding</keyword>
<dbReference type="SUPFAM" id="SSF52540">
    <property type="entry name" value="P-loop containing nucleoside triphosphate hydrolases"/>
    <property type="match status" value="1"/>
</dbReference>
<reference evidence="20" key="3">
    <citation type="submission" date="2016-01" db="EMBL/GenBank/DDBJ databases">
        <authorList>
            <person name="Oliw E.H."/>
        </authorList>
    </citation>
    <scope>NUCLEOTIDE SEQUENCE [LARGE SCALE GENOMIC DNA]</scope>
    <source>
        <strain evidence="20">GED7749B</strain>
    </source>
</reference>
<evidence type="ECO:0000256" key="6">
    <source>
        <dbReference type="ARBA" id="ARBA00022692"/>
    </source>
</evidence>
<keyword evidence="3 17" id="KW-0813">Transport</keyword>
<name>A0A0C5CNJ4_HEYCO</name>
<dbReference type="STRING" id="1398.AB434_3148"/>
<keyword evidence="5 17" id="KW-0410">Iron transport</keyword>
<feature type="domain" description="FeoB-type G" evidence="18">
    <location>
        <begin position="1"/>
        <end position="160"/>
    </location>
</feature>
<dbReference type="Gene3D" id="3.40.50.300">
    <property type="entry name" value="P-loop containing nucleotide triphosphate hydrolases"/>
    <property type="match status" value="1"/>
</dbReference>
<keyword evidence="10" id="KW-0406">Ion transport</keyword>
<feature type="transmembrane region" description="Helical" evidence="17">
    <location>
        <begin position="450"/>
        <end position="468"/>
    </location>
</feature>
<dbReference type="InterPro" id="IPR011642">
    <property type="entry name" value="Gate_dom"/>
</dbReference>
<feature type="binding site" evidence="15">
    <location>
        <begin position="32"/>
        <end position="36"/>
    </location>
    <ligand>
        <name>GTP</name>
        <dbReference type="ChEBI" id="CHEBI:37565"/>
        <label>1</label>
    </ligand>
</feature>
<feature type="binding site" evidence="15">
    <location>
        <begin position="7"/>
        <end position="14"/>
    </location>
    <ligand>
        <name>GTP</name>
        <dbReference type="ChEBI" id="CHEBI:37565"/>
        <label>1</label>
    </ligand>
</feature>
<feature type="transmembrane region" description="Helical" evidence="17">
    <location>
        <begin position="385"/>
        <end position="407"/>
    </location>
</feature>
<feature type="transmembrane region" description="Helical" evidence="17">
    <location>
        <begin position="639"/>
        <end position="659"/>
    </location>
</feature>
<keyword evidence="4" id="KW-1003">Cell membrane</keyword>
<evidence type="ECO:0000256" key="15">
    <source>
        <dbReference type="PIRSR" id="PIRSR603373-1"/>
    </source>
</evidence>
<keyword evidence="16" id="KW-0479">Metal-binding</keyword>
<dbReference type="InterPro" id="IPR050860">
    <property type="entry name" value="FeoB_GTPase"/>
</dbReference>
<dbReference type="GO" id="GO:0046872">
    <property type="term" value="F:metal ion binding"/>
    <property type="evidence" value="ECO:0007669"/>
    <property type="project" value="UniProtKB-KW"/>
</dbReference>
<feature type="binding site" evidence="16">
    <location>
        <position position="22"/>
    </location>
    <ligand>
        <name>Mg(2+)</name>
        <dbReference type="ChEBI" id="CHEBI:18420"/>
        <label>1</label>
    </ligand>
</feature>
<dbReference type="PATRIC" id="fig|1398.18.peg.2140"/>
<evidence type="ECO:0000256" key="8">
    <source>
        <dbReference type="ARBA" id="ARBA00022989"/>
    </source>
</evidence>
<dbReference type="GO" id="GO:0005525">
    <property type="term" value="F:GTP binding"/>
    <property type="evidence" value="ECO:0007669"/>
    <property type="project" value="UniProtKB-KW"/>
</dbReference>
<evidence type="ECO:0000256" key="12">
    <source>
        <dbReference type="ARBA" id="ARBA00023136"/>
    </source>
</evidence>
<feature type="transmembrane region" description="Helical" evidence="17">
    <location>
        <begin position="584"/>
        <end position="602"/>
    </location>
</feature>
<feature type="transmembrane region" description="Helical" evidence="17">
    <location>
        <begin position="419"/>
        <end position="444"/>
    </location>
</feature>
<dbReference type="Pfam" id="PF07664">
    <property type="entry name" value="FeoB_C"/>
    <property type="match status" value="1"/>
</dbReference>
<dbReference type="GeneID" id="93259802"/>
<keyword evidence="9 17" id="KW-0408">Iron</keyword>
<gene>
    <name evidence="20" type="ORF">HMPREF3213_02295</name>
    <name evidence="19" type="ORF">SB48_HM08orf03385</name>
</gene>
<reference evidence="22" key="4">
    <citation type="submission" date="2016-01" db="EMBL/GenBank/DDBJ databases">
        <authorList>
            <person name="Mitreva M."/>
            <person name="Pepin K.H."/>
            <person name="Mihindukulasuriya K.A."/>
            <person name="Fulton R."/>
            <person name="Fronick C."/>
            <person name="O'Laughlin M."/>
            <person name="Miner T."/>
            <person name="Herter B."/>
            <person name="Rosa B.A."/>
            <person name="Cordes M."/>
            <person name="Tomlinson C."/>
            <person name="Wollam A."/>
            <person name="Palsikar V.B."/>
            <person name="Mardis E.R."/>
            <person name="Wilson R.K."/>
        </authorList>
    </citation>
    <scope>NUCLEOTIDE SEQUENCE [LARGE SCALE GENOMIC DNA]</scope>
    <source>
        <strain evidence="22">GED7749B</strain>
    </source>
</reference>
<evidence type="ECO:0000256" key="4">
    <source>
        <dbReference type="ARBA" id="ARBA00022475"/>
    </source>
</evidence>
<keyword evidence="21" id="KW-1185">Reference proteome</keyword>
<dbReference type="EMBL" id="LRPN01000091">
    <property type="protein sequence ID" value="KWZ80495.1"/>
    <property type="molecule type" value="Genomic_DNA"/>
</dbReference>
<feature type="transmembrane region" description="Helical" evidence="17">
    <location>
        <begin position="341"/>
        <end position="365"/>
    </location>
</feature>
<feature type="binding site" evidence="15">
    <location>
        <begin position="51"/>
        <end position="54"/>
    </location>
    <ligand>
        <name>GTP</name>
        <dbReference type="ChEBI" id="CHEBI:37565"/>
        <label>1</label>
    </ligand>
</feature>
<keyword evidence="16" id="KW-0460">Magnesium</keyword>
<evidence type="ECO:0000256" key="13">
    <source>
        <dbReference type="ARBA" id="ARBA00031200"/>
    </source>
</evidence>
<evidence type="ECO:0000313" key="20">
    <source>
        <dbReference type="EMBL" id="KWZ80495.1"/>
    </source>
</evidence>
<comment type="function">
    <text evidence="1 17">Probable transporter of a GTP-driven Fe(2+) uptake system.</text>
</comment>
<keyword evidence="8 17" id="KW-1133">Transmembrane helix</keyword>
<reference evidence="19" key="1">
    <citation type="submission" date="2015-01" db="EMBL/GenBank/DDBJ databases">
        <title>Comparative genome analysis of Bacillus coagulans HM-08, Clostridium butyricum HM-68, Bacillus subtilis HM-66 and Bacillus licheniformis BL-09.</title>
        <authorList>
            <person name="Zhang H."/>
        </authorList>
    </citation>
    <scope>NUCLEOTIDE SEQUENCE [LARGE SCALE GENOMIC DNA]</scope>
    <source>
        <strain evidence="19">HM-08</strain>
    </source>
</reference>
<evidence type="ECO:0000256" key="7">
    <source>
        <dbReference type="ARBA" id="ARBA00022741"/>
    </source>
</evidence>
<feature type="transmembrane region" description="Helical" evidence="17">
    <location>
        <begin position="608"/>
        <end position="627"/>
    </location>
</feature>
<evidence type="ECO:0000313" key="19">
    <source>
        <dbReference type="EMBL" id="AJO22937.1"/>
    </source>
</evidence>
<organism evidence="20 22">
    <name type="scientific">Heyndrickxia coagulans</name>
    <name type="common">Weizmannia coagulans</name>
    <dbReference type="NCBI Taxonomy" id="1398"/>
    <lineage>
        <taxon>Bacteria</taxon>
        <taxon>Bacillati</taxon>
        <taxon>Bacillota</taxon>
        <taxon>Bacilli</taxon>
        <taxon>Bacillales</taxon>
        <taxon>Bacillaceae</taxon>
        <taxon>Heyndrickxia</taxon>
    </lineage>
</organism>
<evidence type="ECO:0000256" key="1">
    <source>
        <dbReference type="ARBA" id="ARBA00003926"/>
    </source>
</evidence>
<dbReference type="Proteomes" id="UP000032024">
    <property type="component" value="Chromosome"/>
</dbReference>
<dbReference type="PROSITE" id="PS51711">
    <property type="entry name" value="G_FEOB"/>
    <property type="match status" value="1"/>
</dbReference>
<evidence type="ECO:0000256" key="17">
    <source>
        <dbReference type="RuleBase" id="RU362098"/>
    </source>
</evidence>
<evidence type="ECO:0000256" key="16">
    <source>
        <dbReference type="PIRSR" id="PIRSR603373-2"/>
    </source>
</evidence>